<keyword evidence="2" id="KW-1185">Reference proteome</keyword>
<name>V9R7H5_9RICK</name>
<dbReference type="AlphaFoldDB" id="V9R7H5"/>
<dbReference type="EMBL" id="CP006917">
    <property type="protein sequence ID" value="AHC39767.1"/>
    <property type="molecule type" value="Genomic_DNA"/>
</dbReference>
<organism evidence="1 2">
    <name type="scientific">Ehrlichia muris AS145</name>
    <dbReference type="NCBI Taxonomy" id="1423892"/>
    <lineage>
        <taxon>Bacteria</taxon>
        <taxon>Pseudomonadati</taxon>
        <taxon>Pseudomonadota</taxon>
        <taxon>Alphaproteobacteria</taxon>
        <taxon>Rickettsiales</taxon>
        <taxon>Anaplasmataceae</taxon>
        <taxon>Ehrlichia</taxon>
    </lineage>
</organism>
<evidence type="ECO:0000313" key="1">
    <source>
        <dbReference type="EMBL" id="AHC39767.1"/>
    </source>
</evidence>
<protein>
    <submittedName>
        <fullName evidence="1">Uncharacterized protein</fullName>
    </submittedName>
</protein>
<dbReference type="STRING" id="1423892.EMUR_04560"/>
<gene>
    <name evidence="1" type="ORF">EMUR_04560</name>
</gene>
<evidence type="ECO:0000313" key="2">
    <source>
        <dbReference type="Proteomes" id="UP000018689"/>
    </source>
</evidence>
<accession>V9R7H5</accession>
<proteinExistence type="predicted"/>
<dbReference type="KEGG" id="emr:EMUR_04560"/>
<sequence>MLKGYAMNNKKLEGYALLFIVLFCFIARYSNSFIGRLPKLKAKCFINFLLKYFHSKSNFPVAKSGKFVIDNLPLFDCSKISNHFHINRSFFKIFDVMRLINSKVLYFSFLANARTTISVYNKITETKLKNFPANCHVLGKHIIHLITISISDVFIRKIRFYFFSYNY</sequence>
<dbReference type="PATRIC" id="fig|1423892.3.peg.936"/>
<reference evidence="1 2" key="1">
    <citation type="journal article" date="2014" name="Genome Announc.">
        <title>Complete Genome Sequence of Ehrlichia muris Strain AS145T, a Model Monocytotropic Ehrlichia Strain.</title>
        <authorList>
            <person name="Thirumalapura N.R."/>
            <person name="Qin X."/>
            <person name="Kuriakose J.A."/>
            <person name="Walker D.H."/>
        </authorList>
    </citation>
    <scope>NUCLEOTIDE SEQUENCE [LARGE SCALE GENOMIC DNA]</scope>
    <source>
        <strain evidence="2">AS154</strain>
    </source>
</reference>
<dbReference type="HOGENOM" id="CLU_1600130_0_0_5"/>
<dbReference type="Proteomes" id="UP000018689">
    <property type="component" value="Chromosome"/>
</dbReference>